<dbReference type="EMBL" id="CP001997">
    <property type="protein sequence ID" value="ADE57038.1"/>
    <property type="molecule type" value="Genomic_DNA"/>
</dbReference>
<dbReference type="OrthoDB" id="9802264at2"/>
<keyword evidence="1" id="KW-0813">Transport</keyword>
<dbReference type="GO" id="GO:0043190">
    <property type="term" value="C:ATP-binding cassette (ABC) transporter complex"/>
    <property type="evidence" value="ECO:0007669"/>
    <property type="project" value="InterPro"/>
</dbReference>
<dbReference type="InterPro" id="IPR003439">
    <property type="entry name" value="ABC_transporter-like_ATP-bd"/>
</dbReference>
<organism evidence="5 6">
    <name type="scientific">Aminobacterium colombiense (strain DSM 12261 / ALA-1)</name>
    <dbReference type="NCBI Taxonomy" id="572547"/>
    <lineage>
        <taxon>Bacteria</taxon>
        <taxon>Thermotogati</taxon>
        <taxon>Synergistota</taxon>
        <taxon>Synergistia</taxon>
        <taxon>Synergistales</taxon>
        <taxon>Aminobacteriaceae</taxon>
        <taxon>Aminobacterium</taxon>
    </lineage>
</organism>
<dbReference type="Proteomes" id="UP000002366">
    <property type="component" value="Chromosome"/>
</dbReference>
<dbReference type="RefSeq" id="WP_013048301.1">
    <property type="nucleotide sequence ID" value="NC_014011.1"/>
</dbReference>
<dbReference type="FunFam" id="3.40.50.300:FF:000042">
    <property type="entry name" value="Maltose/maltodextrin ABC transporter, ATP-binding protein"/>
    <property type="match status" value="1"/>
</dbReference>
<feature type="domain" description="ABC transporter" evidence="4">
    <location>
        <begin position="5"/>
        <end position="239"/>
    </location>
</feature>
<dbReference type="PANTHER" id="PTHR42781:SF4">
    <property type="entry name" value="SPERMIDINE_PUTRESCINE IMPORT ATP-BINDING PROTEIN POTA"/>
    <property type="match status" value="1"/>
</dbReference>
<dbReference type="GO" id="GO:0140359">
    <property type="term" value="F:ABC-type transporter activity"/>
    <property type="evidence" value="ECO:0007669"/>
    <property type="project" value="UniProtKB-ARBA"/>
</dbReference>
<dbReference type="GO" id="GO:0016887">
    <property type="term" value="F:ATP hydrolysis activity"/>
    <property type="evidence" value="ECO:0007669"/>
    <property type="project" value="InterPro"/>
</dbReference>
<dbReference type="PANTHER" id="PTHR42781">
    <property type="entry name" value="SPERMIDINE/PUTRESCINE IMPORT ATP-BINDING PROTEIN POTA"/>
    <property type="match status" value="1"/>
</dbReference>
<dbReference type="HOGENOM" id="CLU_000604_1_1_0"/>
<dbReference type="GO" id="GO:0005524">
    <property type="term" value="F:ATP binding"/>
    <property type="evidence" value="ECO:0007669"/>
    <property type="project" value="UniProtKB-KW"/>
</dbReference>
<dbReference type="STRING" id="572547.Amico_0908"/>
<dbReference type="Pfam" id="PF08402">
    <property type="entry name" value="TOBE_2"/>
    <property type="match status" value="1"/>
</dbReference>
<dbReference type="PROSITE" id="PS50893">
    <property type="entry name" value="ABC_TRANSPORTER_2"/>
    <property type="match status" value="1"/>
</dbReference>
<dbReference type="SUPFAM" id="SSF52540">
    <property type="entry name" value="P-loop containing nucleoside triphosphate hydrolases"/>
    <property type="match status" value="1"/>
</dbReference>
<gene>
    <name evidence="5" type="ordered locus">Amico_0908</name>
</gene>
<evidence type="ECO:0000313" key="5">
    <source>
        <dbReference type="EMBL" id="ADE57038.1"/>
    </source>
</evidence>
<dbReference type="Gene3D" id="2.40.50.100">
    <property type="match status" value="1"/>
</dbReference>
<proteinExistence type="predicted"/>
<keyword evidence="6" id="KW-1185">Reference proteome</keyword>
<dbReference type="InterPro" id="IPR013611">
    <property type="entry name" value="Transp-assoc_OB_typ2"/>
</dbReference>
<evidence type="ECO:0000256" key="1">
    <source>
        <dbReference type="ARBA" id="ARBA00022448"/>
    </source>
</evidence>
<accession>D5EEQ6</accession>
<dbReference type="AlphaFoldDB" id="D5EEQ6"/>
<evidence type="ECO:0000256" key="2">
    <source>
        <dbReference type="ARBA" id="ARBA00022741"/>
    </source>
</evidence>
<dbReference type="InterPro" id="IPR008995">
    <property type="entry name" value="Mo/tungstate-bd_C_term_dom"/>
</dbReference>
<evidence type="ECO:0000313" key="6">
    <source>
        <dbReference type="Proteomes" id="UP000002366"/>
    </source>
</evidence>
<dbReference type="InterPro" id="IPR027417">
    <property type="entry name" value="P-loop_NTPase"/>
</dbReference>
<dbReference type="SMART" id="SM00382">
    <property type="entry name" value="AAA"/>
    <property type="match status" value="1"/>
</dbReference>
<dbReference type="Pfam" id="PF00005">
    <property type="entry name" value="ABC_tran"/>
    <property type="match status" value="1"/>
</dbReference>
<keyword evidence="2" id="KW-0547">Nucleotide-binding</keyword>
<sequence length="360" mass="39828">MSLSISLTHLTKIFTKGKESFKAVDDVHLDIDAGELITFLGPSGCGKTTILRMIAGFEKPTEGQVLIGGRDITHLAVNKRDIGFVFQNYALFPHMSIFDNVAYGLKVRGLSRKEAELKVKEVLNLVGLIGVDERFPHQLSGGEQQRVALARVLVIDPRVLLMDEPLSNLDAKLRIYMRAEIRKIQKKLGITCIHVTHDQKEALTIADRIVVLNKGKIEQVAAPFELYANPATLFVADFIGQANIFKGQVEALSEEKIDVFIYNRIVTVNYKSNCSFKIGDEVALIVRPEAVSLGQSEKSMLSGQVLSSVFVGDRIEYNIEIKSGQLVHAFVPYSHDSTIFPEGSRVGLLIDPEDVLALPL</sequence>
<dbReference type="InterPro" id="IPR050093">
    <property type="entry name" value="ABC_SmlMolc_Importer"/>
</dbReference>
<name>D5EEQ6_AMICL</name>
<evidence type="ECO:0000259" key="4">
    <source>
        <dbReference type="PROSITE" id="PS50893"/>
    </source>
</evidence>
<dbReference type="SUPFAM" id="SSF50331">
    <property type="entry name" value="MOP-like"/>
    <property type="match status" value="1"/>
</dbReference>
<evidence type="ECO:0000256" key="3">
    <source>
        <dbReference type="ARBA" id="ARBA00022840"/>
    </source>
</evidence>
<dbReference type="Gene3D" id="3.40.50.300">
    <property type="entry name" value="P-loop containing nucleotide triphosphate hydrolases"/>
    <property type="match status" value="1"/>
</dbReference>
<reference evidence="5 6" key="1">
    <citation type="journal article" date="2010" name="Stand. Genomic Sci.">
        <title>Complete genome sequence of Aminobacterium colombiense type strain (ALA-1).</title>
        <authorList>
            <person name="Chertkov O."/>
            <person name="Sikorski J."/>
            <person name="Brambilla E."/>
            <person name="Lapidus A."/>
            <person name="Copeland A."/>
            <person name="Glavina Del Rio T."/>
            <person name="Nolan M."/>
            <person name="Lucas S."/>
            <person name="Tice H."/>
            <person name="Cheng J.F."/>
            <person name="Han C."/>
            <person name="Detter J.C."/>
            <person name="Bruce D."/>
            <person name="Tapia R."/>
            <person name="Goodwin L."/>
            <person name="Pitluck S."/>
            <person name="Liolios K."/>
            <person name="Ivanova N."/>
            <person name="Mavromatis K."/>
            <person name="Ovchinnikova G."/>
            <person name="Pati A."/>
            <person name="Chen A."/>
            <person name="Palaniappan K."/>
            <person name="Land M."/>
            <person name="Hauser L."/>
            <person name="Chang Y.J."/>
            <person name="Jeffries C.D."/>
            <person name="Spring S."/>
            <person name="Rohde M."/>
            <person name="Goker M."/>
            <person name="Bristow J."/>
            <person name="Eisen J.A."/>
            <person name="Markowitz V."/>
            <person name="Hugenholtz P."/>
            <person name="Kyrpides N.C."/>
            <person name="Klenk H.P."/>
        </authorList>
    </citation>
    <scope>NUCLEOTIDE SEQUENCE [LARGE SCALE GENOMIC DNA]</scope>
    <source>
        <strain evidence="6">DSM 12261 / ALA-1</strain>
    </source>
</reference>
<dbReference type="eggNOG" id="COG3842">
    <property type="taxonomic scope" value="Bacteria"/>
</dbReference>
<dbReference type="InterPro" id="IPR003593">
    <property type="entry name" value="AAA+_ATPase"/>
</dbReference>
<dbReference type="InterPro" id="IPR017871">
    <property type="entry name" value="ABC_transporter-like_CS"/>
</dbReference>
<dbReference type="PROSITE" id="PS00211">
    <property type="entry name" value="ABC_TRANSPORTER_1"/>
    <property type="match status" value="1"/>
</dbReference>
<dbReference type="KEGG" id="aco:Amico_0908"/>
<keyword evidence="3" id="KW-0067">ATP-binding</keyword>
<protein>
    <submittedName>
        <fullName evidence="5">ABC transporter related protein</fullName>
    </submittedName>
</protein>